<sequence length="53" mass="5624">MVNTCTDAKLSAAVQNALQTLLPQIRPEIHEEFRTGSGPLDSGGNPPPVTIHT</sequence>
<reference evidence="2" key="1">
    <citation type="journal article" date="2019" name="Sci. Rep.">
        <title>Draft genome of Tanacetum cinerariifolium, the natural source of mosquito coil.</title>
        <authorList>
            <person name="Yamashiro T."/>
            <person name="Shiraishi A."/>
            <person name="Satake H."/>
            <person name="Nakayama K."/>
        </authorList>
    </citation>
    <scope>NUCLEOTIDE SEQUENCE</scope>
</reference>
<dbReference type="EMBL" id="BKCJ011710836">
    <property type="protein sequence ID" value="GFD47913.1"/>
    <property type="molecule type" value="Genomic_DNA"/>
</dbReference>
<name>A0A699WLC2_TANCI</name>
<evidence type="ECO:0008006" key="3">
    <source>
        <dbReference type="Google" id="ProtNLM"/>
    </source>
</evidence>
<evidence type="ECO:0000313" key="2">
    <source>
        <dbReference type="EMBL" id="GFD47913.1"/>
    </source>
</evidence>
<proteinExistence type="predicted"/>
<evidence type="ECO:0000256" key="1">
    <source>
        <dbReference type="SAM" id="MobiDB-lite"/>
    </source>
</evidence>
<feature type="region of interest" description="Disordered" evidence="1">
    <location>
        <begin position="33"/>
        <end position="53"/>
    </location>
</feature>
<accession>A0A699WLC2</accession>
<comment type="caution">
    <text evidence="2">The sequence shown here is derived from an EMBL/GenBank/DDBJ whole genome shotgun (WGS) entry which is preliminary data.</text>
</comment>
<organism evidence="2">
    <name type="scientific">Tanacetum cinerariifolium</name>
    <name type="common">Dalmatian daisy</name>
    <name type="synonym">Chrysanthemum cinerariifolium</name>
    <dbReference type="NCBI Taxonomy" id="118510"/>
    <lineage>
        <taxon>Eukaryota</taxon>
        <taxon>Viridiplantae</taxon>
        <taxon>Streptophyta</taxon>
        <taxon>Embryophyta</taxon>
        <taxon>Tracheophyta</taxon>
        <taxon>Spermatophyta</taxon>
        <taxon>Magnoliopsida</taxon>
        <taxon>eudicotyledons</taxon>
        <taxon>Gunneridae</taxon>
        <taxon>Pentapetalae</taxon>
        <taxon>asterids</taxon>
        <taxon>campanulids</taxon>
        <taxon>Asterales</taxon>
        <taxon>Asteraceae</taxon>
        <taxon>Asteroideae</taxon>
        <taxon>Anthemideae</taxon>
        <taxon>Anthemidinae</taxon>
        <taxon>Tanacetum</taxon>
    </lineage>
</organism>
<feature type="non-terminal residue" evidence="2">
    <location>
        <position position="53"/>
    </location>
</feature>
<dbReference type="AlphaFoldDB" id="A0A699WLC2"/>
<protein>
    <recommendedName>
        <fullName evidence="3">Zinc finger, CCHC-type, retrotransposon Gag domain protein</fullName>
    </recommendedName>
</protein>
<gene>
    <name evidence="2" type="ORF">Tci_919882</name>
</gene>